<proteinExistence type="predicted"/>
<dbReference type="Pfam" id="PF02581">
    <property type="entry name" value="TMP-TENI"/>
    <property type="match status" value="1"/>
</dbReference>
<dbReference type="InterPro" id="IPR013785">
    <property type="entry name" value="Aldolase_TIM"/>
</dbReference>
<evidence type="ECO:0000313" key="2">
    <source>
        <dbReference type="EMBL" id="QAR30370.1"/>
    </source>
</evidence>
<gene>
    <name evidence="2" type="ORF">EQP59_02890</name>
</gene>
<dbReference type="AlphaFoldDB" id="A0A3R5WYZ3"/>
<dbReference type="Gene3D" id="3.20.20.70">
    <property type="entry name" value="Aldolase class I"/>
    <property type="match status" value="1"/>
</dbReference>
<organism evidence="2 3">
    <name type="scientific">Ornithobacterium rhinotracheale</name>
    <dbReference type="NCBI Taxonomy" id="28251"/>
    <lineage>
        <taxon>Bacteria</taxon>
        <taxon>Pseudomonadati</taxon>
        <taxon>Bacteroidota</taxon>
        <taxon>Flavobacteriia</taxon>
        <taxon>Flavobacteriales</taxon>
        <taxon>Weeksellaceae</taxon>
        <taxon>Ornithobacterium</taxon>
    </lineage>
</organism>
<dbReference type="OrthoDB" id="9810880at2"/>
<protein>
    <submittedName>
        <fullName evidence="2">Thiamine phosphate synthase</fullName>
    </submittedName>
</protein>
<accession>A0A3R5WYZ3</accession>
<sequence length="196" mass="22327">MRVKQIYLIIDVQIPLAKLQADLKLILQDLDKVQLYNTEEISVENLQKYIFWFLENSLAQVFIYENMLALELSKNIGIHLDTPEDLTGLEQKLNRKIPKGCTVGNDLAVLKRAQKYGYDYISFCSVFPTKSANVCELVKFENIRKARALFSGEIFLAGGITPKTRKMLDNVDFDGIATISALMTSKDKRKTIESLK</sequence>
<dbReference type="GO" id="GO:0009228">
    <property type="term" value="P:thiamine biosynthetic process"/>
    <property type="evidence" value="ECO:0007669"/>
    <property type="project" value="UniProtKB-KW"/>
</dbReference>
<name>A0A3R5WYZ3_ORNRH</name>
<dbReference type="SUPFAM" id="SSF51391">
    <property type="entry name" value="Thiamin phosphate synthase"/>
    <property type="match status" value="1"/>
</dbReference>
<feature type="domain" description="Thiamine phosphate synthase/TenI" evidence="1">
    <location>
        <begin position="73"/>
        <end position="182"/>
    </location>
</feature>
<dbReference type="InterPro" id="IPR036206">
    <property type="entry name" value="ThiamineP_synth_sf"/>
</dbReference>
<dbReference type="CDD" id="cd00564">
    <property type="entry name" value="TMP_TenI"/>
    <property type="match status" value="1"/>
</dbReference>
<dbReference type="InterPro" id="IPR022998">
    <property type="entry name" value="ThiamineP_synth_TenI"/>
</dbReference>
<dbReference type="RefSeq" id="WP_128500865.1">
    <property type="nucleotide sequence ID" value="NZ_CP035107.1"/>
</dbReference>
<reference evidence="2 3" key="1">
    <citation type="submission" date="2019-01" db="EMBL/GenBank/DDBJ databases">
        <title>Whole Genome of Ornithobacterium rhinotracheale FARPER-174b.</title>
        <authorList>
            <person name="Tataje-Lavanda L.A."/>
            <person name="Montalvan A."/>
            <person name="Montesinos R."/>
            <person name="Zimic M."/>
            <person name="Fernandez-Sanchez M."/>
            <person name="Fernandez-Diaz M."/>
        </authorList>
    </citation>
    <scope>NUCLEOTIDE SEQUENCE [LARGE SCALE GENOMIC DNA]</scope>
    <source>
        <strain evidence="2 3">FARPER-174b</strain>
    </source>
</reference>
<dbReference type="Proteomes" id="UP000287701">
    <property type="component" value="Chromosome"/>
</dbReference>
<dbReference type="EMBL" id="CP035107">
    <property type="protein sequence ID" value="QAR30370.1"/>
    <property type="molecule type" value="Genomic_DNA"/>
</dbReference>
<evidence type="ECO:0000313" key="3">
    <source>
        <dbReference type="Proteomes" id="UP000287701"/>
    </source>
</evidence>
<evidence type="ECO:0000259" key="1">
    <source>
        <dbReference type="Pfam" id="PF02581"/>
    </source>
</evidence>